<evidence type="ECO:0000313" key="2">
    <source>
        <dbReference type="Proteomes" id="UP001146120"/>
    </source>
</evidence>
<dbReference type="EMBL" id="DAKRPA010000125">
    <property type="protein sequence ID" value="DAZ97803.1"/>
    <property type="molecule type" value="Genomic_DNA"/>
</dbReference>
<gene>
    <name evidence="1" type="ORF">N0F65_009549</name>
</gene>
<dbReference type="Proteomes" id="UP001146120">
    <property type="component" value="Unassembled WGS sequence"/>
</dbReference>
<keyword evidence="2" id="KW-1185">Reference proteome</keyword>
<reference evidence="1" key="1">
    <citation type="submission" date="2022-11" db="EMBL/GenBank/DDBJ databases">
        <authorList>
            <person name="Morgan W.R."/>
            <person name="Tartar A."/>
        </authorList>
    </citation>
    <scope>NUCLEOTIDE SEQUENCE</scope>
    <source>
        <strain evidence="1">ARSEF 373</strain>
    </source>
</reference>
<protein>
    <submittedName>
        <fullName evidence="1">Uncharacterized protein</fullName>
    </submittedName>
</protein>
<name>A0AAV2YVD1_9STRA</name>
<accession>A0AAV2YVD1</accession>
<proteinExistence type="predicted"/>
<sequence length="113" mass="13293">MKRSDEWDRAIQFYWRRFFGSVTTLLLLSTDVIRSGLGIRSLSNLRGEPNSFEMFGPWMYTVSNLTRNDTEVAAVWSFKFDTIPIVWRSFATTLPDRRQHRTVCEGRPSERLI</sequence>
<dbReference type="AlphaFoldDB" id="A0AAV2YVD1"/>
<organism evidence="1 2">
    <name type="scientific">Lagenidium giganteum</name>
    <dbReference type="NCBI Taxonomy" id="4803"/>
    <lineage>
        <taxon>Eukaryota</taxon>
        <taxon>Sar</taxon>
        <taxon>Stramenopiles</taxon>
        <taxon>Oomycota</taxon>
        <taxon>Peronosporomycetes</taxon>
        <taxon>Pythiales</taxon>
        <taxon>Pythiaceae</taxon>
    </lineage>
</organism>
<reference evidence="1" key="2">
    <citation type="journal article" date="2023" name="Microbiol Resour">
        <title>Decontamination and Annotation of the Draft Genome Sequence of the Oomycete Lagenidium giganteum ARSEF 373.</title>
        <authorList>
            <person name="Morgan W.R."/>
            <person name="Tartar A."/>
        </authorList>
    </citation>
    <scope>NUCLEOTIDE SEQUENCE</scope>
    <source>
        <strain evidence="1">ARSEF 373</strain>
    </source>
</reference>
<comment type="caution">
    <text evidence="1">The sequence shown here is derived from an EMBL/GenBank/DDBJ whole genome shotgun (WGS) entry which is preliminary data.</text>
</comment>
<evidence type="ECO:0000313" key="1">
    <source>
        <dbReference type="EMBL" id="DAZ97803.1"/>
    </source>
</evidence>